<gene>
    <name evidence="1" type="ORF">UX78_C0002G0011</name>
</gene>
<comment type="caution">
    <text evidence="1">The sequence shown here is derived from an EMBL/GenBank/DDBJ whole genome shotgun (WGS) entry which is preliminary data.</text>
</comment>
<evidence type="ECO:0000313" key="1">
    <source>
        <dbReference type="EMBL" id="KKU56831.1"/>
    </source>
</evidence>
<dbReference type="Proteomes" id="UP000034607">
    <property type="component" value="Unassembled WGS sequence"/>
</dbReference>
<reference evidence="1 2" key="1">
    <citation type="journal article" date="2015" name="Nature">
        <title>rRNA introns, odd ribosomes, and small enigmatic genomes across a large radiation of phyla.</title>
        <authorList>
            <person name="Brown C.T."/>
            <person name="Hug L.A."/>
            <person name="Thomas B.C."/>
            <person name="Sharon I."/>
            <person name="Castelle C.J."/>
            <person name="Singh A."/>
            <person name="Wilkins M.J."/>
            <person name="Williams K.H."/>
            <person name="Banfield J.F."/>
        </authorList>
    </citation>
    <scope>NUCLEOTIDE SEQUENCE [LARGE SCALE GENOMIC DNA]</scope>
</reference>
<sequence>MVLLAGGGWYTDPMTSKKNKLVLKVPYKTGWILISNDTMEIKAHAKKFSDIVTKANVFDPNKHSILAAAESYHNHLMLIVKVKHS</sequence>
<name>A0A0G1RI46_9BACT</name>
<accession>A0A0G1RI46</accession>
<protein>
    <submittedName>
        <fullName evidence="1">Uncharacterized protein</fullName>
    </submittedName>
</protein>
<dbReference type="AlphaFoldDB" id="A0A0G1RI46"/>
<proteinExistence type="predicted"/>
<dbReference type="EMBL" id="LCNM01000002">
    <property type="protein sequence ID" value="KKU56831.1"/>
    <property type="molecule type" value="Genomic_DNA"/>
</dbReference>
<evidence type="ECO:0000313" key="2">
    <source>
        <dbReference type="Proteomes" id="UP000034607"/>
    </source>
</evidence>
<organism evidence="1 2">
    <name type="scientific">Candidatus Amesbacteria bacterium GW2011_GWA2_47_11</name>
    <dbReference type="NCBI Taxonomy" id="1618357"/>
    <lineage>
        <taxon>Bacteria</taxon>
        <taxon>Candidatus Amesiibacteriota</taxon>
    </lineage>
</organism>